<keyword evidence="5" id="KW-1185">Reference proteome</keyword>
<dbReference type="InterPro" id="IPR001709">
    <property type="entry name" value="Flavoprot_Pyr_Nucl_cyt_Rdtase"/>
</dbReference>
<dbReference type="GO" id="GO:0016491">
    <property type="term" value="F:oxidoreductase activity"/>
    <property type="evidence" value="ECO:0007669"/>
    <property type="project" value="InterPro"/>
</dbReference>
<dbReference type="SUPFAM" id="SSF63380">
    <property type="entry name" value="Riboflavin synthase domain-like"/>
    <property type="match status" value="1"/>
</dbReference>
<protein>
    <submittedName>
        <fullName evidence="4">Putative oxygenase</fullName>
    </submittedName>
</protein>
<dbReference type="GO" id="GO:0051536">
    <property type="term" value="F:iron-sulfur cluster binding"/>
    <property type="evidence" value="ECO:0007669"/>
    <property type="project" value="InterPro"/>
</dbReference>
<name>A0A250KYN4_9GAMM</name>
<dbReference type="Pfam" id="PF00111">
    <property type="entry name" value="Fer2"/>
    <property type="match status" value="1"/>
</dbReference>
<dbReference type="Gene3D" id="3.40.50.80">
    <property type="entry name" value="Nucleotide-binding domain of ferredoxin-NADP reductase (FNR) module"/>
    <property type="match status" value="1"/>
</dbReference>
<dbReference type="InterPro" id="IPR012675">
    <property type="entry name" value="Beta-grasp_dom_sf"/>
</dbReference>
<gene>
    <name evidence="4" type="ORF">sS8_4674</name>
</gene>
<dbReference type="InterPro" id="IPR017938">
    <property type="entry name" value="Riboflavin_synthase-like_b-brl"/>
</dbReference>
<dbReference type="EMBL" id="AP017928">
    <property type="protein sequence ID" value="BBA36604.1"/>
    <property type="molecule type" value="Genomic_DNA"/>
</dbReference>
<dbReference type="Gene3D" id="3.10.20.30">
    <property type="match status" value="1"/>
</dbReference>
<dbReference type="PROSITE" id="PS51085">
    <property type="entry name" value="2FE2S_FER_2"/>
    <property type="match status" value="1"/>
</dbReference>
<evidence type="ECO:0000259" key="2">
    <source>
        <dbReference type="PROSITE" id="PS51085"/>
    </source>
</evidence>
<dbReference type="SUPFAM" id="SSF52343">
    <property type="entry name" value="Ferredoxin reductase-like, C-terminal NADP-linked domain"/>
    <property type="match status" value="1"/>
</dbReference>
<dbReference type="InterPro" id="IPR039261">
    <property type="entry name" value="FNR_nucleotide-bd"/>
</dbReference>
<dbReference type="OrthoDB" id="9806195at2"/>
<dbReference type="InterPro" id="IPR001041">
    <property type="entry name" value="2Fe-2S_ferredoxin-type"/>
</dbReference>
<proteinExistence type="predicted"/>
<dbReference type="Pfam" id="PF00175">
    <property type="entry name" value="NAD_binding_1"/>
    <property type="match status" value="1"/>
</dbReference>
<dbReference type="SUPFAM" id="SSF54292">
    <property type="entry name" value="2Fe-2S ferredoxin-like"/>
    <property type="match status" value="1"/>
</dbReference>
<feature type="domain" description="2Fe-2S ferredoxin-type" evidence="2">
    <location>
        <begin position="1"/>
        <end position="88"/>
    </location>
</feature>
<feature type="domain" description="FAD-binding FR-type" evidence="3">
    <location>
        <begin position="89"/>
        <end position="187"/>
    </location>
</feature>
<dbReference type="PRINTS" id="PR00371">
    <property type="entry name" value="FPNCR"/>
</dbReference>
<evidence type="ECO:0000259" key="3">
    <source>
        <dbReference type="PROSITE" id="PS51384"/>
    </source>
</evidence>
<dbReference type="PANTHER" id="PTHR47354:SF5">
    <property type="entry name" value="PROTEIN RFBI"/>
    <property type="match status" value="1"/>
</dbReference>
<comment type="cofactor">
    <cofactor evidence="1">
        <name>[2Fe-2S] cluster</name>
        <dbReference type="ChEBI" id="CHEBI:190135"/>
    </cofactor>
</comment>
<dbReference type="AlphaFoldDB" id="A0A250KYN4"/>
<dbReference type="InterPro" id="IPR050415">
    <property type="entry name" value="MRET"/>
</dbReference>
<dbReference type="PROSITE" id="PS51384">
    <property type="entry name" value="FAD_FR"/>
    <property type="match status" value="1"/>
</dbReference>
<evidence type="ECO:0000256" key="1">
    <source>
        <dbReference type="ARBA" id="ARBA00034078"/>
    </source>
</evidence>
<dbReference type="CDD" id="cd06194">
    <property type="entry name" value="FNR_N-term_Iron_sulfur_binding"/>
    <property type="match status" value="1"/>
</dbReference>
<reference evidence="4 5" key="1">
    <citation type="submission" date="2016-12" db="EMBL/GenBank/DDBJ databases">
        <title>Genome sequencing of Methylocaldum marinum.</title>
        <authorList>
            <person name="Takeuchi M."/>
            <person name="Kamagata Y."/>
            <person name="Hiraoka S."/>
            <person name="Oshima K."/>
            <person name="Hattori M."/>
            <person name="Iwasaki W."/>
        </authorList>
    </citation>
    <scope>NUCLEOTIDE SEQUENCE [LARGE SCALE GENOMIC DNA]</scope>
    <source>
        <strain evidence="4 5">S8</strain>
    </source>
</reference>
<dbReference type="Proteomes" id="UP000266313">
    <property type="component" value="Chromosome"/>
</dbReference>
<dbReference type="KEGG" id="mmai:sS8_4674"/>
<dbReference type="Gene3D" id="2.40.30.10">
    <property type="entry name" value="Translation factors"/>
    <property type="match status" value="1"/>
</dbReference>
<dbReference type="InterPro" id="IPR017927">
    <property type="entry name" value="FAD-bd_FR_type"/>
</dbReference>
<dbReference type="InterPro" id="IPR036010">
    <property type="entry name" value="2Fe-2S_ferredoxin-like_sf"/>
</dbReference>
<dbReference type="RefSeq" id="WP_119631751.1">
    <property type="nucleotide sequence ID" value="NZ_AP017928.1"/>
</dbReference>
<sequence length="325" mass="35798">MPDIRYNGRAYPLSDGQSVLECLIEHGVSVPFGCRSGVCQACLMRAETGHPPEASQKGLKPALADRNYFLACVCNPRESISVSLPCREGTRTPASIVGMELLSSEIMYVSLQPHELIEYRAGQFINLYQAENLARSYSVASLPTEDPYIHIHVRRVPEGRVSNWVHDALRPGDTVDIQGPNGDCYYQAGSPEQSLLLIGTGSGLAPLYGIIRDALAQGHTGPIRLFHGSRTPNGLYLTDRLRELTQTYSNFDYTPCLSGEPVLKGYARGRVHEIALSKLSDLKEWRVFLCGHPEMVKNAQKKAFLAGASLKDITCDAFTSHATFR</sequence>
<dbReference type="PANTHER" id="PTHR47354">
    <property type="entry name" value="NADH OXIDOREDUCTASE HCR"/>
    <property type="match status" value="1"/>
</dbReference>
<dbReference type="Pfam" id="PF00970">
    <property type="entry name" value="FAD_binding_6"/>
    <property type="match status" value="1"/>
</dbReference>
<accession>A0A250KYN4</accession>
<evidence type="ECO:0000313" key="5">
    <source>
        <dbReference type="Proteomes" id="UP000266313"/>
    </source>
</evidence>
<evidence type="ECO:0000313" key="4">
    <source>
        <dbReference type="EMBL" id="BBA36604.1"/>
    </source>
</evidence>
<dbReference type="PRINTS" id="PR00410">
    <property type="entry name" value="PHEHYDRXLASE"/>
</dbReference>
<dbReference type="InterPro" id="IPR008333">
    <property type="entry name" value="Cbr1-like_FAD-bd_dom"/>
</dbReference>
<dbReference type="InterPro" id="IPR001433">
    <property type="entry name" value="OxRdtase_FAD/NAD-bd"/>
</dbReference>
<organism evidence="4 5">
    <name type="scientific">Methylocaldum marinum</name>
    <dbReference type="NCBI Taxonomy" id="1432792"/>
    <lineage>
        <taxon>Bacteria</taxon>
        <taxon>Pseudomonadati</taxon>
        <taxon>Pseudomonadota</taxon>
        <taxon>Gammaproteobacteria</taxon>
        <taxon>Methylococcales</taxon>
        <taxon>Methylococcaceae</taxon>
        <taxon>Methylocaldum</taxon>
    </lineage>
</organism>
<dbReference type="CDD" id="cd00207">
    <property type="entry name" value="fer2"/>
    <property type="match status" value="1"/>
</dbReference>